<keyword evidence="4 6" id="KW-1133">Transmembrane helix</keyword>
<feature type="transmembrane region" description="Helical" evidence="6">
    <location>
        <begin position="258"/>
        <end position="279"/>
    </location>
</feature>
<feature type="transmembrane region" description="Helical" evidence="6">
    <location>
        <begin position="115"/>
        <end position="136"/>
    </location>
</feature>
<keyword evidence="5 6" id="KW-0472">Membrane</keyword>
<feature type="transmembrane region" description="Helical" evidence="6">
    <location>
        <begin position="178"/>
        <end position="199"/>
    </location>
</feature>
<gene>
    <name evidence="7" type="ORF">VZC37_21990</name>
</gene>
<evidence type="ECO:0000256" key="2">
    <source>
        <dbReference type="ARBA" id="ARBA00008974"/>
    </source>
</evidence>
<dbReference type="InterPro" id="IPR045225">
    <property type="entry name" value="Uracil/uridine/allantoin_perm"/>
</dbReference>
<sequence length="490" mass="52453">MSSDISTSGGASDFHEHALMGRLPVLTSERVYTTWFSWLLQAFLYGAATWSLLGGGFLGSLLPPLEGFAAFILGQTIALLVCSLFTGVVCARYGIDTADAARPALGVRGAQAVRWLVFFVMMATTVILVALMAAAFDEFASVTLGMSDNNVVGPLCAIAALVLCVVLAGIGPTILERVANWVIAPLFVVLLVALAATLINRYGFVELWNLRPDPETTVPGAYVMAVEFGAATGFGYWVTTGAMYRLVSTPRMAMHGSVIAWSYLILPIVGVGIFASLAVGSADPTHWMYELMGPIGGAVAMIFIVIANITALVVMLYVAAVSVRQSKSLMRIPSWLTMCVLALPAAFATFFAHQVLDSYSGIVSYIALASAPVVAVLTVDYFVLRRGELDIRHIFTSKPGSKYWFWGGVNPMAFIAIVVGIVVYLALYDPVSGEHGTVFQYVTASLPSFVSAGLVYWLLTVCVVIPRGLGSYPSARTSRAVELEADDVRF</sequence>
<feature type="transmembrane region" description="Helical" evidence="6">
    <location>
        <begin position="151"/>
        <end position="171"/>
    </location>
</feature>
<feature type="transmembrane region" description="Helical" evidence="6">
    <location>
        <begin position="448"/>
        <end position="469"/>
    </location>
</feature>
<reference evidence="7 8" key="1">
    <citation type="submission" date="2024-01" db="EMBL/GenBank/DDBJ databases">
        <title>Draft genome sequence of Gordonia sp. LSe1-13.</title>
        <authorList>
            <person name="Suphannarot A."/>
            <person name="Mingma R."/>
        </authorList>
    </citation>
    <scope>NUCLEOTIDE SEQUENCE [LARGE SCALE GENOMIC DNA]</scope>
    <source>
        <strain evidence="7 8">LSe1-13</strain>
    </source>
</reference>
<feature type="transmembrane region" description="Helical" evidence="6">
    <location>
        <begin position="299"/>
        <end position="323"/>
    </location>
</feature>
<evidence type="ECO:0000256" key="1">
    <source>
        <dbReference type="ARBA" id="ARBA00004141"/>
    </source>
</evidence>
<feature type="transmembrane region" description="Helical" evidence="6">
    <location>
        <begin position="38"/>
        <end position="62"/>
    </location>
</feature>
<dbReference type="PANTHER" id="PTHR30618">
    <property type="entry name" value="NCS1 FAMILY PURINE/PYRIMIDINE TRANSPORTER"/>
    <property type="match status" value="1"/>
</dbReference>
<evidence type="ECO:0000256" key="6">
    <source>
        <dbReference type="SAM" id="Phobius"/>
    </source>
</evidence>
<evidence type="ECO:0000313" key="8">
    <source>
        <dbReference type="Proteomes" id="UP001347146"/>
    </source>
</evidence>
<dbReference type="Pfam" id="PF02133">
    <property type="entry name" value="Transp_cyt_pur"/>
    <property type="match status" value="1"/>
</dbReference>
<feature type="transmembrane region" description="Helical" evidence="6">
    <location>
        <begin position="68"/>
        <end position="95"/>
    </location>
</feature>
<evidence type="ECO:0000256" key="5">
    <source>
        <dbReference type="ARBA" id="ARBA00023136"/>
    </source>
</evidence>
<evidence type="ECO:0000313" key="7">
    <source>
        <dbReference type="EMBL" id="MEE3853023.1"/>
    </source>
</evidence>
<evidence type="ECO:0000256" key="4">
    <source>
        <dbReference type="ARBA" id="ARBA00022989"/>
    </source>
</evidence>
<feature type="transmembrane region" description="Helical" evidence="6">
    <location>
        <begin position="219"/>
        <end position="238"/>
    </location>
</feature>
<comment type="similarity">
    <text evidence="2">Belongs to the purine-cytosine permease (2.A.39) family.</text>
</comment>
<dbReference type="PANTHER" id="PTHR30618:SF0">
    <property type="entry name" value="PURINE-URACIL PERMEASE NCS1"/>
    <property type="match status" value="1"/>
</dbReference>
<dbReference type="Proteomes" id="UP001347146">
    <property type="component" value="Unassembled WGS sequence"/>
</dbReference>
<keyword evidence="3 6" id="KW-0812">Transmembrane</keyword>
<keyword evidence="8" id="KW-1185">Reference proteome</keyword>
<dbReference type="InterPro" id="IPR001248">
    <property type="entry name" value="Pur-cyt_permease"/>
</dbReference>
<organism evidence="7 8">
    <name type="scientific">Gordonia sesuvii</name>
    <dbReference type="NCBI Taxonomy" id="3116777"/>
    <lineage>
        <taxon>Bacteria</taxon>
        <taxon>Bacillati</taxon>
        <taxon>Actinomycetota</taxon>
        <taxon>Actinomycetes</taxon>
        <taxon>Mycobacteriales</taxon>
        <taxon>Gordoniaceae</taxon>
        <taxon>Gordonia</taxon>
    </lineage>
</organism>
<name>A0ABU7MIR9_9ACTN</name>
<feature type="transmembrane region" description="Helical" evidence="6">
    <location>
        <begin position="335"/>
        <end position="356"/>
    </location>
</feature>
<comment type="caution">
    <text evidence="7">The sequence shown here is derived from an EMBL/GenBank/DDBJ whole genome shotgun (WGS) entry which is preliminary data.</text>
</comment>
<proteinExistence type="inferred from homology"/>
<dbReference type="EMBL" id="JAZDUF010000008">
    <property type="protein sequence ID" value="MEE3853023.1"/>
    <property type="molecule type" value="Genomic_DNA"/>
</dbReference>
<feature type="transmembrane region" description="Helical" evidence="6">
    <location>
        <begin position="362"/>
        <end position="383"/>
    </location>
</feature>
<accession>A0ABU7MIR9</accession>
<dbReference type="RefSeq" id="WP_330435778.1">
    <property type="nucleotide sequence ID" value="NZ_JAZDUF010000008.1"/>
</dbReference>
<comment type="subcellular location">
    <subcellularLocation>
        <location evidence="1">Membrane</location>
        <topology evidence="1">Multi-pass membrane protein</topology>
    </subcellularLocation>
</comment>
<evidence type="ECO:0000256" key="3">
    <source>
        <dbReference type="ARBA" id="ARBA00022692"/>
    </source>
</evidence>
<dbReference type="Gene3D" id="1.10.4160.10">
    <property type="entry name" value="Hydantoin permease"/>
    <property type="match status" value="1"/>
</dbReference>
<feature type="transmembrane region" description="Helical" evidence="6">
    <location>
        <begin position="403"/>
        <end position="428"/>
    </location>
</feature>
<protein>
    <submittedName>
        <fullName evidence="7">Cytosine permease</fullName>
    </submittedName>
</protein>